<dbReference type="AlphaFoldDB" id="A0A224V363"/>
<dbReference type="RefSeq" id="WP_087069515.1">
    <property type="nucleotide sequence ID" value="NZ_NCXA01000007.1"/>
</dbReference>
<reference evidence="2 4" key="1">
    <citation type="journal article" date="2017" name="Biosci Microbiota Food Health">
        <title>Genomic characterization reconfirms the taxonomic status of Lactobacillus parakefiri.</title>
        <authorList>
            <person name="Tanizawa Y."/>
            <person name="Kobayashi H."/>
            <person name="Kaminuma E."/>
            <person name="Sakamoto M."/>
            <person name="Ohkuma M."/>
            <person name="Nakamura Y."/>
            <person name="Arita M."/>
            <person name="Tohno M."/>
        </authorList>
    </citation>
    <scope>NUCLEOTIDE SEQUENCE [LARGE SCALE GENOMIC DNA]</scope>
    <source>
        <strain evidence="2 4">JCM 8573</strain>
    </source>
</reference>
<keyword evidence="1" id="KW-0732">Signal</keyword>
<reference evidence="3" key="3">
    <citation type="submission" date="2019-02" db="EMBL/GenBank/DDBJ databases">
        <authorList>
            <person name="Buron G."/>
            <person name="Chaylann A."/>
            <person name="Dolejs I."/>
            <person name="Forster J."/>
            <person name="Miks M.H."/>
        </authorList>
    </citation>
    <scope>NUCLEOTIDE SEQUENCE</scope>
    <source>
        <strain evidence="3">DSM 10551</strain>
    </source>
</reference>
<evidence type="ECO:0000313" key="3">
    <source>
        <dbReference type="EMBL" id="TDG94880.1"/>
    </source>
</evidence>
<keyword evidence="5" id="KW-1185">Reference proteome</keyword>
<accession>A0A224V363</accession>
<reference evidence="3 5" key="2">
    <citation type="journal article" date="2019" name="Appl. Microbiol. Biotechnol.">
        <title>Uncovering carbohydrate metabolism through a genotype-phenotype association study of 56 lactic acid bacteria genomes.</title>
        <authorList>
            <person name="Buron-Moles G."/>
            <person name="Chailyan A."/>
            <person name="Dolejs I."/>
            <person name="Forster J."/>
            <person name="Miks M.H."/>
        </authorList>
    </citation>
    <scope>NUCLEOTIDE SEQUENCE [LARGE SCALE GENOMIC DNA]</scope>
    <source>
        <strain evidence="3 5">DSM 10551</strain>
    </source>
</reference>
<feature type="chain" id="PRO_5044569582" evidence="1">
    <location>
        <begin position="28"/>
        <end position="181"/>
    </location>
</feature>
<sequence>MKKVCKVMIAMGLIFSFLYFSPAVANAETVVNYGTIARSSKNDHINFQFRFNKRLSHVSDKLHKTLSSVAVYDTRIQNESNHNIRFYFSKLWFANLTGYRLYDRPVFHPAKSVLVKAHTTKVVTNSFRDTLDASYSYFVPKKKQQYVIQYFNKNNHYLGKINDLHHQLTQVGWDPTWAWAN</sequence>
<evidence type="ECO:0000313" key="5">
    <source>
        <dbReference type="Proteomes" id="UP000294668"/>
    </source>
</evidence>
<comment type="caution">
    <text evidence="2">The sequence shown here is derived from an EMBL/GenBank/DDBJ whole genome shotgun (WGS) entry which is preliminary data.</text>
</comment>
<dbReference type="Proteomes" id="UP000294668">
    <property type="component" value="Unassembled WGS sequence"/>
</dbReference>
<organism evidence="2 4">
    <name type="scientific">Lentilactobacillus parakefiri</name>
    <dbReference type="NCBI Taxonomy" id="152332"/>
    <lineage>
        <taxon>Bacteria</taxon>
        <taxon>Bacillati</taxon>
        <taxon>Bacillota</taxon>
        <taxon>Bacilli</taxon>
        <taxon>Lactobacillales</taxon>
        <taxon>Lactobacillaceae</taxon>
        <taxon>Lentilactobacillus</taxon>
    </lineage>
</organism>
<name>A0A224V363_9LACO</name>
<dbReference type="EMBL" id="PUFL01000009">
    <property type="protein sequence ID" value="TDG94880.1"/>
    <property type="molecule type" value="Genomic_DNA"/>
</dbReference>
<gene>
    <name evidence="3" type="ORF">C5L28_000919</name>
    <name evidence="2" type="ORF">LPKJCM_00418</name>
</gene>
<evidence type="ECO:0000256" key="1">
    <source>
        <dbReference type="SAM" id="SignalP"/>
    </source>
</evidence>
<feature type="signal peptide" evidence="1">
    <location>
        <begin position="1"/>
        <end position="27"/>
    </location>
</feature>
<dbReference type="Proteomes" id="UP000214739">
    <property type="component" value="Unassembled WGS sequence"/>
</dbReference>
<protein>
    <submittedName>
        <fullName evidence="2">Uncharacterized protein</fullName>
    </submittedName>
</protein>
<dbReference type="EMBL" id="BDGB01000029">
    <property type="protein sequence ID" value="GAW71338.1"/>
    <property type="molecule type" value="Genomic_DNA"/>
</dbReference>
<evidence type="ECO:0000313" key="2">
    <source>
        <dbReference type="EMBL" id="GAW71338.1"/>
    </source>
</evidence>
<proteinExistence type="predicted"/>
<evidence type="ECO:0000313" key="4">
    <source>
        <dbReference type="Proteomes" id="UP000214739"/>
    </source>
</evidence>